<feature type="transmembrane region" description="Helical" evidence="1">
    <location>
        <begin position="25"/>
        <end position="45"/>
    </location>
</feature>
<gene>
    <name evidence="2" type="ORF">AVDCRST_MAG59-4213</name>
</gene>
<protein>
    <submittedName>
        <fullName evidence="2">Uncharacterized protein</fullName>
    </submittedName>
</protein>
<evidence type="ECO:0000256" key="1">
    <source>
        <dbReference type="SAM" id="Phobius"/>
    </source>
</evidence>
<accession>A0A6J4VFT8</accession>
<keyword evidence="1" id="KW-0472">Membrane</keyword>
<evidence type="ECO:0000313" key="2">
    <source>
        <dbReference type="EMBL" id="CAA9576734.1"/>
    </source>
</evidence>
<reference evidence="2" key="1">
    <citation type="submission" date="2020-02" db="EMBL/GenBank/DDBJ databases">
        <authorList>
            <person name="Meier V. D."/>
        </authorList>
    </citation>
    <scope>NUCLEOTIDE SEQUENCE</scope>
    <source>
        <strain evidence="2">AVDCRST_MAG59</strain>
    </source>
</reference>
<sequence>MPAHPSRWSLPPLGEPEETGGGNPFVLVGTIVAAKLTTIVVVLTVNRSSEVGAFVAATTWHWALVLAALLAAPLAFALRLRRVRARRGELLRGEWQIESSAGIPTTPNLPGRSQFG</sequence>
<dbReference type="AlphaFoldDB" id="A0A6J4VFT8"/>
<organism evidence="2">
    <name type="scientific">uncultured Thermomicrobiales bacterium</name>
    <dbReference type="NCBI Taxonomy" id="1645740"/>
    <lineage>
        <taxon>Bacteria</taxon>
        <taxon>Pseudomonadati</taxon>
        <taxon>Thermomicrobiota</taxon>
        <taxon>Thermomicrobia</taxon>
        <taxon>Thermomicrobiales</taxon>
        <taxon>environmental samples</taxon>
    </lineage>
</organism>
<dbReference type="EMBL" id="CADCWF010000308">
    <property type="protein sequence ID" value="CAA9576734.1"/>
    <property type="molecule type" value="Genomic_DNA"/>
</dbReference>
<proteinExistence type="predicted"/>
<keyword evidence="1" id="KW-1133">Transmembrane helix</keyword>
<keyword evidence="1" id="KW-0812">Transmembrane</keyword>
<feature type="transmembrane region" description="Helical" evidence="1">
    <location>
        <begin position="51"/>
        <end position="78"/>
    </location>
</feature>
<name>A0A6J4VFT8_9BACT</name>